<dbReference type="PANTHER" id="PTHR31973">
    <property type="entry name" value="POLYPROTEIN, PUTATIVE-RELATED"/>
    <property type="match status" value="1"/>
</dbReference>
<dbReference type="PANTHER" id="PTHR31973:SF187">
    <property type="entry name" value="MUTATOR TRANSPOSASE MUDRA PROTEIN"/>
    <property type="match status" value="1"/>
</dbReference>
<accession>A0A151UB31</accession>
<name>A0A151UB31_CAJCA</name>
<dbReference type="AlphaFoldDB" id="A0A151UB31"/>
<reference evidence="1 2" key="1">
    <citation type="journal article" date="2012" name="Nat. Biotechnol.">
        <title>Draft genome sequence of pigeonpea (Cajanus cajan), an orphan legume crop of resource-poor farmers.</title>
        <authorList>
            <person name="Varshney R.K."/>
            <person name="Chen W."/>
            <person name="Li Y."/>
            <person name="Bharti A.K."/>
            <person name="Saxena R.K."/>
            <person name="Schlueter J.A."/>
            <person name="Donoghue M.T."/>
            <person name="Azam S."/>
            <person name="Fan G."/>
            <person name="Whaley A.M."/>
            <person name="Farmer A.D."/>
            <person name="Sheridan J."/>
            <person name="Iwata A."/>
            <person name="Tuteja R."/>
            <person name="Penmetsa R.V."/>
            <person name="Wu W."/>
            <person name="Upadhyaya H.D."/>
            <person name="Yang S.P."/>
            <person name="Shah T."/>
            <person name="Saxena K.B."/>
            <person name="Michael T."/>
            <person name="McCombie W.R."/>
            <person name="Yang B."/>
            <person name="Zhang G."/>
            <person name="Yang H."/>
            <person name="Wang J."/>
            <person name="Spillane C."/>
            <person name="Cook D.R."/>
            <person name="May G.D."/>
            <person name="Xu X."/>
            <person name="Jackson S.A."/>
        </authorList>
    </citation>
    <scope>NUCLEOTIDE SEQUENCE [LARGE SCALE GENOMIC DNA]</scope>
    <source>
        <strain evidence="2">cv. Asha</strain>
    </source>
</reference>
<proteinExistence type="predicted"/>
<evidence type="ECO:0000313" key="1">
    <source>
        <dbReference type="EMBL" id="KYP76401.1"/>
    </source>
</evidence>
<evidence type="ECO:0000313" key="2">
    <source>
        <dbReference type="Proteomes" id="UP000075243"/>
    </source>
</evidence>
<evidence type="ECO:0008006" key="3">
    <source>
        <dbReference type="Google" id="ProtNLM"/>
    </source>
</evidence>
<dbReference type="EMBL" id="CM003603">
    <property type="protein sequence ID" value="KYP76401.1"/>
    <property type="molecule type" value="Genomic_DNA"/>
</dbReference>
<keyword evidence="2" id="KW-1185">Reference proteome</keyword>
<dbReference type="Gramene" id="C.cajan_20047.t">
    <property type="protein sequence ID" value="C.cajan_20047.t.cds1"/>
    <property type="gene ID" value="C.cajan_20047"/>
</dbReference>
<protein>
    <recommendedName>
        <fullName evidence="3">MULE transposase domain-containing protein</fullName>
    </recommendedName>
</protein>
<sequence length="66" mass="7729">MYVCFKGCKESFLKYRPIIGLDDFFLKSCFGGKILVAIRKDPNDQMIPICFAVIKGETRDSWEWFL</sequence>
<gene>
    <name evidence="1" type="ORF">KK1_020643</name>
</gene>
<organism evidence="1 2">
    <name type="scientific">Cajanus cajan</name>
    <name type="common">Pigeon pea</name>
    <name type="synonym">Cajanus indicus</name>
    <dbReference type="NCBI Taxonomy" id="3821"/>
    <lineage>
        <taxon>Eukaryota</taxon>
        <taxon>Viridiplantae</taxon>
        <taxon>Streptophyta</taxon>
        <taxon>Embryophyta</taxon>
        <taxon>Tracheophyta</taxon>
        <taxon>Spermatophyta</taxon>
        <taxon>Magnoliopsida</taxon>
        <taxon>eudicotyledons</taxon>
        <taxon>Gunneridae</taxon>
        <taxon>Pentapetalae</taxon>
        <taxon>rosids</taxon>
        <taxon>fabids</taxon>
        <taxon>Fabales</taxon>
        <taxon>Fabaceae</taxon>
        <taxon>Papilionoideae</taxon>
        <taxon>50 kb inversion clade</taxon>
        <taxon>NPAAA clade</taxon>
        <taxon>indigoferoid/millettioid clade</taxon>
        <taxon>Phaseoleae</taxon>
        <taxon>Cajanus</taxon>
    </lineage>
</organism>
<dbReference type="Proteomes" id="UP000075243">
    <property type="component" value="Chromosome 1"/>
</dbReference>